<evidence type="ECO:0008006" key="3">
    <source>
        <dbReference type="Google" id="ProtNLM"/>
    </source>
</evidence>
<reference evidence="2" key="1">
    <citation type="journal article" date="2015" name="Nature">
        <title>Complex archaea that bridge the gap between prokaryotes and eukaryotes.</title>
        <authorList>
            <person name="Spang A."/>
            <person name="Saw J.H."/>
            <person name="Jorgensen S.L."/>
            <person name="Zaremba-Niedzwiedzka K."/>
            <person name="Martijn J."/>
            <person name="Lind A.E."/>
            <person name="van Eijk R."/>
            <person name="Schleper C."/>
            <person name="Guy L."/>
            <person name="Ettema T.J."/>
        </authorList>
    </citation>
    <scope>NUCLEOTIDE SEQUENCE</scope>
</reference>
<comment type="caution">
    <text evidence="2">The sequence shown here is derived from an EMBL/GenBank/DDBJ whole genome shotgun (WGS) entry which is preliminary data.</text>
</comment>
<proteinExistence type="predicted"/>
<protein>
    <recommendedName>
        <fullName evidence="3">Lasso RiPP family leader peptide-containing protein</fullName>
    </recommendedName>
</protein>
<dbReference type="EMBL" id="LAZR01000031">
    <property type="protein sequence ID" value="KKO02293.1"/>
    <property type="molecule type" value="Genomic_DNA"/>
</dbReference>
<accession>A0A0F9VQW3</accession>
<dbReference type="AlphaFoldDB" id="A0A0F9VQW3"/>
<name>A0A0F9VQW3_9ZZZZ</name>
<organism evidence="2">
    <name type="scientific">marine sediment metagenome</name>
    <dbReference type="NCBI Taxonomy" id="412755"/>
    <lineage>
        <taxon>unclassified sequences</taxon>
        <taxon>metagenomes</taxon>
        <taxon>ecological metagenomes</taxon>
    </lineage>
</organism>
<evidence type="ECO:0000256" key="1">
    <source>
        <dbReference type="SAM" id="MobiDB-lite"/>
    </source>
</evidence>
<sequence length="63" mass="6585">MTINKMRKAYERPALVEIGSLVDITKNGTPIFNGPPGSRSGGRANANANINANPGGFSQNPDS</sequence>
<evidence type="ECO:0000313" key="2">
    <source>
        <dbReference type="EMBL" id="KKO02293.1"/>
    </source>
</evidence>
<gene>
    <name evidence="2" type="ORF">LCGC14_0107080</name>
</gene>
<feature type="compositionally biased region" description="Low complexity" evidence="1">
    <location>
        <begin position="37"/>
        <end position="56"/>
    </location>
</feature>
<dbReference type="NCBIfam" id="NF033521">
    <property type="entry name" value="lasso_leader_L3"/>
    <property type="match status" value="1"/>
</dbReference>
<feature type="region of interest" description="Disordered" evidence="1">
    <location>
        <begin position="28"/>
        <end position="63"/>
    </location>
</feature>